<dbReference type="InterPro" id="IPR011009">
    <property type="entry name" value="Kinase-like_dom_sf"/>
</dbReference>
<dbReference type="PROSITE" id="PS00107">
    <property type="entry name" value="PROTEIN_KINASE_ATP"/>
    <property type="match status" value="1"/>
</dbReference>
<keyword evidence="17" id="KW-1185">Reference proteome</keyword>
<dbReference type="GO" id="GO:0005737">
    <property type="term" value="C:cytoplasm"/>
    <property type="evidence" value="ECO:0000318"/>
    <property type="project" value="GO_Central"/>
</dbReference>
<proteinExistence type="inferred from homology"/>
<dbReference type="GO" id="GO:0005977">
    <property type="term" value="P:glycogen metabolic process"/>
    <property type="evidence" value="ECO:0000318"/>
    <property type="project" value="GO_Central"/>
</dbReference>
<dbReference type="FunFam" id="3.30.200.20:FF:000138">
    <property type="entry name" value="Phosphorylase b kinase gamma catalytic chain, liver/testis"/>
    <property type="match status" value="1"/>
</dbReference>
<evidence type="ECO:0000256" key="8">
    <source>
        <dbReference type="ARBA" id="ARBA00022777"/>
    </source>
</evidence>
<comment type="subunit">
    <text evidence="12">Hexadecamer of 4 heterotetramers, each composed of alpha, beta, gamma, and delta subunits. Alpha (PHKA1 or PHKA2) and beta (PHKB) are regulatory subunits, gamma (PHKG1 or PHKG2) is the catalytic subunit, and delta is calmodulin.</text>
</comment>
<evidence type="ECO:0000256" key="11">
    <source>
        <dbReference type="ARBA" id="ARBA00023277"/>
    </source>
</evidence>
<dbReference type="PROSITE" id="PS00108">
    <property type="entry name" value="PROTEIN_KINASE_ST"/>
    <property type="match status" value="1"/>
</dbReference>
<dbReference type="eggNOG" id="KOG0599">
    <property type="taxonomic scope" value="Eukaryota"/>
</dbReference>
<dbReference type="Gene3D" id="3.30.200.20">
    <property type="entry name" value="Phosphorylase Kinase, domain 1"/>
    <property type="match status" value="1"/>
</dbReference>
<dbReference type="GO" id="GO:0004689">
    <property type="term" value="F:phosphorylase kinase activity"/>
    <property type="evidence" value="ECO:0000318"/>
    <property type="project" value="GO_Central"/>
</dbReference>
<dbReference type="STRING" id="28377.ENSACAP00000011397"/>
<dbReference type="RefSeq" id="XP_008119176.1">
    <property type="nucleotide sequence ID" value="XM_008120969.2"/>
</dbReference>
<dbReference type="InParanoid" id="H9GHX3"/>
<dbReference type="PROSITE" id="PS50011">
    <property type="entry name" value="PROTEIN_KINASE_DOM"/>
    <property type="match status" value="1"/>
</dbReference>
<dbReference type="SMART" id="SM00220">
    <property type="entry name" value="S_TKc"/>
    <property type="match status" value="1"/>
</dbReference>
<dbReference type="GO" id="GO:0045819">
    <property type="term" value="P:positive regulation of glycogen catabolic process"/>
    <property type="evidence" value="ECO:0007669"/>
    <property type="project" value="Ensembl"/>
</dbReference>
<evidence type="ECO:0000313" key="17">
    <source>
        <dbReference type="Proteomes" id="UP000001646"/>
    </source>
</evidence>
<keyword evidence="6" id="KW-0808">Transferase</keyword>
<keyword evidence="10" id="KW-0112">Calmodulin-binding</keyword>
<evidence type="ECO:0000256" key="13">
    <source>
        <dbReference type="PROSITE-ProRule" id="PRU10141"/>
    </source>
</evidence>
<keyword evidence="4 14" id="KW-0723">Serine/threonine-protein kinase</keyword>
<dbReference type="CTD" id="5261"/>
<evidence type="ECO:0000256" key="6">
    <source>
        <dbReference type="ARBA" id="ARBA00022679"/>
    </source>
</evidence>
<dbReference type="Pfam" id="PF00069">
    <property type="entry name" value="Pkinase"/>
    <property type="match status" value="1"/>
</dbReference>
<dbReference type="InterPro" id="IPR000719">
    <property type="entry name" value="Prot_kinase_dom"/>
</dbReference>
<sequence>MTRDVGLDDELPDWAGAKEFYQKYDPKDVIGRGVSSVVRRCIHKQTGQEYAVKIIEVTPERMTLQQLEEVRSSTSKEIAILRQVSGHPFIITLIDSYETSTFMFLVFDLMRRGELFDYLTEKVTLSEKETRCIMRALLEAVSYLHANHIIHRDLKPENILMDDELVIKLSDFGFSCHLEPGEKLRELCGTPGYLAPEILKCSMDETHPGYGKEVDLWACGVIFFTLLAGSPPFWHRKQMLMLRMIMEGQYQFGSPEWDDRSDTVKDLISRLLKVDPAERLTAEQALQHSFFHRYGKECRHFSPYRKFKVIAWTVRASIRIFSNYRRVRPVTKELLLCDPYSLKGVRKLIDACAFRIYGHWVKKGEQQNRAALFENVPKAIQLVLLSAEGEEGPSSMVDDPPN</sequence>
<dbReference type="CDD" id="cd14181">
    <property type="entry name" value="STKc_PhKG2"/>
    <property type="match status" value="1"/>
</dbReference>
<evidence type="ECO:0000256" key="10">
    <source>
        <dbReference type="ARBA" id="ARBA00022860"/>
    </source>
</evidence>
<dbReference type="Gene3D" id="1.10.510.10">
    <property type="entry name" value="Transferase(Phosphotransferase) domain 1"/>
    <property type="match status" value="1"/>
</dbReference>
<keyword evidence="5" id="KW-0321">Glycogen metabolism</keyword>
<dbReference type="GO" id="GO:0005829">
    <property type="term" value="C:cytosol"/>
    <property type="evidence" value="ECO:0007669"/>
    <property type="project" value="Ensembl"/>
</dbReference>
<organism evidence="16 17">
    <name type="scientific">Anolis carolinensis</name>
    <name type="common">Green anole</name>
    <name type="synonym">American chameleon</name>
    <dbReference type="NCBI Taxonomy" id="28377"/>
    <lineage>
        <taxon>Eukaryota</taxon>
        <taxon>Metazoa</taxon>
        <taxon>Chordata</taxon>
        <taxon>Craniata</taxon>
        <taxon>Vertebrata</taxon>
        <taxon>Euteleostomi</taxon>
        <taxon>Lepidosauria</taxon>
        <taxon>Squamata</taxon>
        <taxon>Bifurcata</taxon>
        <taxon>Unidentata</taxon>
        <taxon>Episquamata</taxon>
        <taxon>Toxicofera</taxon>
        <taxon>Iguania</taxon>
        <taxon>Dactyloidae</taxon>
        <taxon>Anolis</taxon>
    </lineage>
</organism>
<dbReference type="GeneTree" id="ENSGT00940000160435"/>
<dbReference type="InterPro" id="IPR017441">
    <property type="entry name" value="Protein_kinase_ATP_BS"/>
</dbReference>
<comment type="catalytic activity">
    <reaction evidence="1">
        <text>2 ATP + phosphorylase b = 2 ADP + phosphorylase a.</text>
        <dbReference type="EC" id="2.7.11.19"/>
    </reaction>
</comment>
<evidence type="ECO:0000256" key="2">
    <source>
        <dbReference type="ARBA" id="ARBA00006692"/>
    </source>
</evidence>
<evidence type="ECO:0000256" key="9">
    <source>
        <dbReference type="ARBA" id="ARBA00022840"/>
    </source>
</evidence>
<dbReference type="InterPro" id="IPR008271">
    <property type="entry name" value="Ser/Thr_kinase_AS"/>
</dbReference>
<dbReference type="HOGENOM" id="CLU_000288_63_0_1"/>
<evidence type="ECO:0000256" key="12">
    <source>
        <dbReference type="ARBA" id="ARBA00025890"/>
    </source>
</evidence>
<keyword evidence="8" id="KW-0418">Kinase</keyword>
<feature type="binding site" evidence="13">
    <location>
        <position position="53"/>
    </location>
    <ligand>
        <name>ATP</name>
        <dbReference type="ChEBI" id="CHEBI:30616"/>
    </ligand>
</feature>
<evidence type="ECO:0000256" key="14">
    <source>
        <dbReference type="RuleBase" id="RU000304"/>
    </source>
</evidence>
<keyword evidence="11" id="KW-0119">Carbohydrate metabolism</keyword>
<dbReference type="EC" id="2.7.11.19" evidence="3"/>
<keyword evidence="9 13" id="KW-0067">ATP-binding</keyword>
<accession>H9GHX3</accession>
<evidence type="ECO:0000256" key="5">
    <source>
        <dbReference type="ARBA" id="ARBA00022600"/>
    </source>
</evidence>
<evidence type="ECO:0000259" key="15">
    <source>
        <dbReference type="PROSITE" id="PS50011"/>
    </source>
</evidence>
<dbReference type="OrthoDB" id="419455at2759"/>
<evidence type="ECO:0000256" key="3">
    <source>
        <dbReference type="ARBA" id="ARBA00012432"/>
    </source>
</evidence>
<reference evidence="16" key="3">
    <citation type="submission" date="2025-09" db="UniProtKB">
        <authorList>
            <consortium name="Ensembl"/>
        </authorList>
    </citation>
    <scope>IDENTIFICATION</scope>
</reference>
<dbReference type="RefSeq" id="XP_003227745.1">
    <property type="nucleotide sequence ID" value="XM_003227697.4"/>
</dbReference>
<dbReference type="SUPFAM" id="SSF56112">
    <property type="entry name" value="Protein kinase-like (PK-like)"/>
    <property type="match status" value="1"/>
</dbReference>
<comment type="similarity">
    <text evidence="2">Belongs to the protein kinase superfamily. CAMK Ser/Thr protein kinase family.</text>
</comment>
<feature type="domain" description="Protein kinase" evidence="15">
    <location>
        <begin position="24"/>
        <end position="291"/>
    </location>
</feature>
<dbReference type="AlphaFoldDB" id="H9GHX3"/>
<dbReference type="PRINTS" id="PR01049">
    <property type="entry name" value="PHOSPHBKNASE"/>
</dbReference>
<evidence type="ECO:0000256" key="4">
    <source>
        <dbReference type="ARBA" id="ARBA00022527"/>
    </source>
</evidence>
<protein>
    <recommendedName>
        <fullName evidence="3">phosphorylase kinase</fullName>
        <ecNumber evidence="3">2.7.11.19</ecNumber>
    </recommendedName>
</protein>
<evidence type="ECO:0000256" key="7">
    <source>
        <dbReference type="ARBA" id="ARBA00022741"/>
    </source>
</evidence>
<reference evidence="16" key="1">
    <citation type="submission" date="2009-12" db="EMBL/GenBank/DDBJ databases">
        <title>The Genome Sequence of Anolis carolinensis (Green Anole Lizard).</title>
        <authorList>
            <consortium name="The Genome Sequencing Platform"/>
            <person name="Di Palma F."/>
            <person name="Alfoldi J."/>
            <person name="Heiman D."/>
            <person name="Young S."/>
            <person name="Grabherr M."/>
            <person name="Johnson J."/>
            <person name="Lander E.S."/>
            <person name="Lindblad-Toh K."/>
        </authorList>
    </citation>
    <scope>NUCLEOTIDE SEQUENCE [LARGE SCALE GENOMIC DNA]</scope>
    <source>
        <strain evidence="16">JBL SC #1</strain>
    </source>
</reference>
<gene>
    <name evidence="16" type="primary">PHKG2</name>
</gene>
<name>H9GHX3_ANOCA</name>
<dbReference type="GO" id="GO:0005524">
    <property type="term" value="F:ATP binding"/>
    <property type="evidence" value="ECO:0007669"/>
    <property type="project" value="UniProtKB-UniRule"/>
</dbReference>
<reference evidence="16" key="2">
    <citation type="submission" date="2025-08" db="UniProtKB">
        <authorList>
            <consortium name="Ensembl"/>
        </authorList>
    </citation>
    <scope>IDENTIFICATION</scope>
</reference>
<dbReference type="GO" id="GO:0005516">
    <property type="term" value="F:calmodulin binding"/>
    <property type="evidence" value="ECO:0007669"/>
    <property type="project" value="UniProtKB-KW"/>
</dbReference>
<dbReference type="PANTHER" id="PTHR24347">
    <property type="entry name" value="SERINE/THREONINE-PROTEIN KINASE"/>
    <property type="match status" value="1"/>
</dbReference>
<dbReference type="GO" id="GO:0005964">
    <property type="term" value="C:phosphorylase kinase complex"/>
    <property type="evidence" value="ECO:0000318"/>
    <property type="project" value="GO_Central"/>
</dbReference>
<dbReference type="Bgee" id="ENSACAG00000011548">
    <property type="expression patterns" value="Expressed in heart and 13 other cell types or tissues"/>
</dbReference>
<dbReference type="KEGG" id="acs:100557980"/>
<dbReference type="Proteomes" id="UP000001646">
    <property type="component" value="Unplaced"/>
</dbReference>
<keyword evidence="7 13" id="KW-0547">Nucleotide-binding</keyword>
<dbReference type="GO" id="GO:0007165">
    <property type="term" value="P:signal transduction"/>
    <property type="evidence" value="ECO:0000318"/>
    <property type="project" value="GO_Central"/>
</dbReference>
<dbReference type="GO" id="GO:0005980">
    <property type="term" value="P:glycogen catabolic process"/>
    <property type="evidence" value="ECO:0007669"/>
    <property type="project" value="Ensembl"/>
</dbReference>
<dbReference type="Ensembl" id="ENSACAT00000011636.4">
    <property type="protein sequence ID" value="ENSACAP00000011397.3"/>
    <property type="gene ID" value="ENSACAG00000011548.4"/>
</dbReference>
<dbReference type="FunFam" id="1.10.510.10:FF:000149">
    <property type="entry name" value="phosphorylase b kinase gamma catalytic chain, liver/testis isoform"/>
    <property type="match status" value="1"/>
</dbReference>
<evidence type="ECO:0000256" key="1">
    <source>
        <dbReference type="ARBA" id="ARBA00001674"/>
    </source>
</evidence>
<dbReference type="InterPro" id="IPR002291">
    <property type="entry name" value="Phosph_kin_gamma"/>
</dbReference>
<dbReference type="GeneID" id="100557980"/>
<evidence type="ECO:0000313" key="16">
    <source>
        <dbReference type="Ensembl" id="ENSACAP00000011397.3"/>
    </source>
</evidence>